<evidence type="ECO:0000256" key="1">
    <source>
        <dbReference type="ARBA" id="ARBA00004448"/>
    </source>
</evidence>
<dbReference type="GO" id="GO:0051724">
    <property type="term" value="F:NAD transmembrane transporter activity"/>
    <property type="evidence" value="ECO:0007669"/>
    <property type="project" value="TreeGrafter"/>
</dbReference>
<dbReference type="GO" id="GO:1990549">
    <property type="term" value="P:mitochondrial NAD transmembrane transport"/>
    <property type="evidence" value="ECO:0007669"/>
    <property type="project" value="TreeGrafter"/>
</dbReference>
<keyword evidence="6" id="KW-1133">Transmembrane helix</keyword>
<dbReference type="EMBL" id="CAJHUB010000675">
    <property type="protein sequence ID" value="CAD7675292.1"/>
    <property type="molecule type" value="Genomic_DNA"/>
</dbReference>
<comment type="subcellular location">
    <subcellularLocation>
        <location evidence="1">Mitochondrion inner membrane</location>
        <topology evidence="1">Multi-pass membrane protein</topology>
    </subcellularLocation>
</comment>
<dbReference type="InterPro" id="IPR052465">
    <property type="entry name" value="Mito_NAD+_Carrier"/>
</dbReference>
<name>A0A811YLH1_NYCPR</name>
<dbReference type="PANTHER" id="PTHR46131">
    <property type="entry name" value="SD08549P"/>
    <property type="match status" value="1"/>
</dbReference>
<evidence type="ECO:0000313" key="10">
    <source>
        <dbReference type="Proteomes" id="UP000645828"/>
    </source>
</evidence>
<gene>
    <name evidence="9" type="ORF">NYPRO_LOCUS8087</name>
</gene>
<evidence type="ECO:0000256" key="7">
    <source>
        <dbReference type="ARBA" id="ARBA00023128"/>
    </source>
</evidence>
<reference evidence="9" key="1">
    <citation type="submission" date="2020-12" db="EMBL/GenBank/DDBJ databases">
        <authorList>
            <consortium name="Molecular Ecology Group"/>
        </authorList>
    </citation>
    <scope>NUCLEOTIDE SEQUENCE</scope>
    <source>
        <strain evidence="9">TBG_1078</strain>
    </source>
</reference>
<dbReference type="SUPFAM" id="SSF103506">
    <property type="entry name" value="Mitochondrial carrier"/>
    <property type="match status" value="1"/>
</dbReference>
<dbReference type="Proteomes" id="UP000645828">
    <property type="component" value="Unassembled WGS sequence"/>
</dbReference>
<dbReference type="InterPro" id="IPR023395">
    <property type="entry name" value="MCP_dom_sf"/>
</dbReference>
<evidence type="ECO:0000256" key="8">
    <source>
        <dbReference type="ARBA" id="ARBA00023136"/>
    </source>
</evidence>
<accession>A0A811YLH1</accession>
<organism evidence="9 10">
    <name type="scientific">Nyctereutes procyonoides</name>
    <name type="common">Raccoon dog</name>
    <name type="synonym">Canis procyonoides</name>
    <dbReference type="NCBI Taxonomy" id="34880"/>
    <lineage>
        <taxon>Eukaryota</taxon>
        <taxon>Metazoa</taxon>
        <taxon>Chordata</taxon>
        <taxon>Craniata</taxon>
        <taxon>Vertebrata</taxon>
        <taxon>Euteleostomi</taxon>
        <taxon>Mammalia</taxon>
        <taxon>Eutheria</taxon>
        <taxon>Laurasiatheria</taxon>
        <taxon>Carnivora</taxon>
        <taxon>Caniformia</taxon>
        <taxon>Canidae</taxon>
        <taxon>Nyctereutes</taxon>
    </lineage>
</organism>
<keyword evidence="4" id="KW-0677">Repeat</keyword>
<evidence type="ECO:0000256" key="3">
    <source>
        <dbReference type="ARBA" id="ARBA00022692"/>
    </source>
</evidence>
<keyword evidence="3" id="KW-0812">Transmembrane</keyword>
<keyword evidence="2" id="KW-0813">Transport</keyword>
<dbReference type="Gene3D" id="1.50.40.10">
    <property type="entry name" value="Mitochondrial carrier domain"/>
    <property type="match status" value="1"/>
</dbReference>
<dbReference type="PANTHER" id="PTHR46131:SF2">
    <property type="entry name" value="MITOCHONDRIAL NICOTINAMIDE ADENINE DINUCLEOTIDE TRANSPORTER SLC25A51-RELATED"/>
    <property type="match status" value="1"/>
</dbReference>
<proteinExistence type="predicted"/>
<comment type="caution">
    <text evidence="9">The sequence shown here is derived from an EMBL/GenBank/DDBJ whole genome shotgun (WGS) entry which is preliminary data.</text>
</comment>
<evidence type="ECO:0000256" key="5">
    <source>
        <dbReference type="ARBA" id="ARBA00022792"/>
    </source>
</evidence>
<sequence length="245" mass="27279">MVDSEAHDKRLPFLISSQQDLSPHTTYAGEITHYLCGHCAAFSNVAITFPTRKAVWNQNLGCRASVGEGWFLKTVLRNPSPTDAEDSYAGTYVCVTTVIVGTTEAIFTPLERVQALLQDHKHHDKFTSTYQAFKALKCHGISIIEAWNVLYFGLLGLIKEYLPTTTTHSTHLVTDFICGGLLGAVLGILFFPVSVVTTHLQSQIGGEFQSFPMVFQKIWLEWDRKLMNLFRGAHLNYIGVSPLGE</sequence>
<keyword evidence="7" id="KW-0496">Mitochondrion</keyword>
<protein>
    <submittedName>
        <fullName evidence="9">(raccoon dog) hypothetical protein</fullName>
    </submittedName>
</protein>
<keyword evidence="5" id="KW-0999">Mitochondrion inner membrane</keyword>
<dbReference type="AlphaFoldDB" id="A0A811YLH1"/>
<evidence type="ECO:0000256" key="6">
    <source>
        <dbReference type="ARBA" id="ARBA00022989"/>
    </source>
</evidence>
<evidence type="ECO:0000313" key="9">
    <source>
        <dbReference type="EMBL" id="CAD7675292.1"/>
    </source>
</evidence>
<evidence type="ECO:0000256" key="4">
    <source>
        <dbReference type="ARBA" id="ARBA00022737"/>
    </source>
</evidence>
<dbReference type="GO" id="GO:0005743">
    <property type="term" value="C:mitochondrial inner membrane"/>
    <property type="evidence" value="ECO:0007669"/>
    <property type="project" value="UniProtKB-SubCell"/>
</dbReference>
<keyword evidence="10" id="KW-1185">Reference proteome</keyword>
<keyword evidence="8" id="KW-0472">Membrane</keyword>
<evidence type="ECO:0000256" key="2">
    <source>
        <dbReference type="ARBA" id="ARBA00022448"/>
    </source>
</evidence>